<feature type="domain" description="N-acetyltransferase" evidence="1">
    <location>
        <begin position="9"/>
        <end position="160"/>
    </location>
</feature>
<dbReference type="GO" id="GO:0016747">
    <property type="term" value="F:acyltransferase activity, transferring groups other than amino-acyl groups"/>
    <property type="evidence" value="ECO:0007669"/>
    <property type="project" value="InterPro"/>
</dbReference>
<proteinExistence type="predicted"/>
<protein>
    <submittedName>
        <fullName evidence="2">GNAT family N-acetyltransferase</fullName>
    </submittedName>
</protein>
<dbReference type="RefSeq" id="WP_167227128.1">
    <property type="nucleotide sequence ID" value="NZ_JAAQPH010000014.1"/>
</dbReference>
<dbReference type="Proteomes" id="UP000761264">
    <property type="component" value="Unassembled WGS sequence"/>
</dbReference>
<evidence type="ECO:0000313" key="2">
    <source>
        <dbReference type="EMBL" id="NIA70478.1"/>
    </source>
</evidence>
<reference evidence="2" key="1">
    <citation type="submission" date="2020-03" db="EMBL/GenBank/DDBJ databases">
        <title>Genome of Pelagibius litoralis DSM 21314T.</title>
        <authorList>
            <person name="Wang G."/>
        </authorList>
    </citation>
    <scope>NUCLEOTIDE SEQUENCE</scope>
    <source>
        <strain evidence="2">DSM 21314</strain>
    </source>
</reference>
<dbReference type="PANTHER" id="PTHR43305">
    <property type="entry name" value="FAMILY N-ACETYLTRANSFERASE, PUTATIVE (AFU_ORTHOLOGUE AFUA_2G01380)-RELATED"/>
    <property type="match status" value="1"/>
</dbReference>
<dbReference type="AlphaFoldDB" id="A0A967EZX8"/>
<dbReference type="Gene3D" id="3.40.630.30">
    <property type="match status" value="1"/>
</dbReference>
<dbReference type="InterPro" id="IPR000182">
    <property type="entry name" value="GNAT_dom"/>
</dbReference>
<evidence type="ECO:0000259" key="1">
    <source>
        <dbReference type="PROSITE" id="PS51186"/>
    </source>
</evidence>
<organism evidence="2 3">
    <name type="scientific">Pelagibius litoralis</name>
    <dbReference type="NCBI Taxonomy" id="374515"/>
    <lineage>
        <taxon>Bacteria</taxon>
        <taxon>Pseudomonadati</taxon>
        <taxon>Pseudomonadota</taxon>
        <taxon>Alphaproteobacteria</taxon>
        <taxon>Rhodospirillales</taxon>
        <taxon>Rhodovibrionaceae</taxon>
        <taxon>Pelagibius</taxon>
    </lineage>
</organism>
<dbReference type="Pfam" id="PF00583">
    <property type="entry name" value="Acetyltransf_1"/>
    <property type="match status" value="1"/>
</dbReference>
<evidence type="ECO:0000313" key="3">
    <source>
        <dbReference type="Proteomes" id="UP000761264"/>
    </source>
</evidence>
<dbReference type="InterPro" id="IPR016181">
    <property type="entry name" value="Acyl_CoA_acyltransferase"/>
</dbReference>
<sequence>MTGVQFPGVQIGPAGPDDMDLVRAIFREYAGWLQVDYCLQDFEAELAGLPGDYAPPGGGLWLAWVDGEPAGCVGYRPLAPQICEMKRLWVREGYRGRRLGRRLAETALHAARAAGYKQMSLETLGFMAEARRLYASLGFAETSRTGNPEDDVRLLERDLTAPVTA</sequence>
<dbReference type="EMBL" id="JAAQPH010000014">
    <property type="protein sequence ID" value="NIA70478.1"/>
    <property type="molecule type" value="Genomic_DNA"/>
</dbReference>
<dbReference type="PROSITE" id="PS51186">
    <property type="entry name" value="GNAT"/>
    <property type="match status" value="1"/>
</dbReference>
<dbReference type="PANTHER" id="PTHR43305:SF1">
    <property type="entry name" value="FAMILY N-ACETYLTRANSFERASE, PUTATIVE (AFU_ORTHOLOGUE AFUA_2G01380)-RELATED"/>
    <property type="match status" value="1"/>
</dbReference>
<accession>A0A967EZX8</accession>
<keyword evidence="3" id="KW-1185">Reference proteome</keyword>
<dbReference type="InterPro" id="IPR052777">
    <property type="entry name" value="Acetyltransferase_Enz"/>
</dbReference>
<name>A0A967EZX8_9PROT</name>
<dbReference type="SUPFAM" id="SSF55729">
    <property type="entry name" value="Acyl-CoA N-acyltransferases (Nat)"/>
    <property type="match status" value="1"/>
</dbReference>
<gene>
    <name evidence="2" type="ORF">HBA54_17925</name>
</gene>
<comment type="caution">
    <text evidence="2">The sequence shown here is derived from an EMBL/GenBank/DDBJ whole genome shotgun (WGS) entry which is preliminary data.</text>
</comment>